<accession>A0A1J4MTG5</accession>
<evidence type="ECO:0000259" key="2">
    <source>
        <dbReference type="PROSITE" id="PS51783"/>
    </source>
</evidence>
<evidence type="ECO:0000313" key="3">
    <source>
        <dbReference type="EMBL" id="OII77462.1"/>
    </source>
</evidence>
<comment type="caution">
    <text evidence="3">The sequence shown here is derived from an EMBL/GenBank/DDBJ whole genome shotgun (WGS) entry which is preliminary data.</text>
</comment>
<protein>
    <submittedName>
        <fullName evidence="3">Beige BEACH domain-containing protein</fullName>
    </submittedName>
</protein>
<evidence type="ECO:0000313" key="4">
    <source>
        <dbReference type="Proteomes" id="UP000186804"/>
    </source>
</evidence>
<feature type="domain" description="BEACH-type PH" evidence="2">
    <location>
        <begin position="195"/>
        <end position="299"/>
    </location>
</feature>
<organism evidence="3 4">
    <name type="scientific">Cryptosporidium andersoni</name>
    <dbReference type="NCBI Taxonomy" id="117008"/>
    <lineage>
        <taxon>Eukaryota</taxon>
        <taxon>Sar</taxon>
        <taxon>Alveolata</taxon>
        <taxon>Apicomplexa</taxon>
        <taxon>Conoidasida</taxon>
        <taxon>Coccidia</taxon>
        <taxon>Eucoccidiorida</taxon>
        <taxon>Eimeriorina</taxon>
        <taxon>Cryptosporidiidae</taxon>
        <taxon>Cryptosporidium</taxon>
    </lineage>
</organism>
<dbReference type="EMBL" id="LRBS01000034">
    <property type="protein sequence ID" value="OII77462.1"/>
    <property type="molecule type" value="Genomic_DNA"/>
</dbReference>
<sequence length="1443" mass="167180">MALKGVRQFSYLLLEENEEYLSDTSCLCKHNLSKRLYKDNFKGRMRIGTKSITIEPDDISLPMIKVMFACIGEMTYSETQQTGVNKTINFYSLLIACNSIRLITVQIINGKSRCVTPNLIKSSADSGTNFQLQILMSYENVKIYISLCNELWTYYKGDKHKKSVECIENIADKWLNKLYSNDISNMEYEFLLDHRDKFLLTKPLIAYRVKPFIKHRGFLHIMQSGIYFKYLPNFSNKPYKRIPLKSVWFIFRRIYSMKPNTLEFICGKDISNINTGKWKCIVLEFQSNQDREYVATLLQSYLTNINSKKQTDLISIKSYASCSCKSSCLSLLYVDPFYASQSICFKNYMQSLWIRGEISTYHYLDYLNSISGRSRSDLSQYPVYPWTLCNFEGNFNNESDIIENKSNFRDLSKPLGALNETNLEILKARMRDLPPNDQFLYGSHYSTPGHISYFLIRSFPEYQLKLHCGDFDVWNRIFHSICETWKTITQGRAAYMELIPQFYEQDPNFLLNNKLKVHTSNGNLSNVKIPNWNFEEEDLNTWSSEYQVARKFLYFMRLALESSNTSEQINDWIDLIFGYKQRGKEAILANNLFHPITYINSQIAITKDLSPVYINSFKIKDTPGEQLELRNGNLRGFTTEGIGSEMSNKYISESESKFNDDIPIVNEKYINSCGGDIVAIKAQVEEFGQVPIQIFDGPHPRRNVIDKSKVLKHTCDDLANYPWFVLLKLRTELIESQFGDTSLINNRVQNCDTLESHDMYDKYSVQKFGKYNNNSDLSNNTDNQLLHPIDFSSDLDGYDRSLHTTDNFTHYHCINETHKSNFVINDGNLVQKKSSAAFNSTENKILDICSDSESGNKSKLLSCVDLPQIEFQNIKVNSSLFMEWSGYQTLYTCISRINDENLDKIGTFLYMNPLVTDFVTKSYIDNNFISITQYDKLYIMVVLWRDGFLRLYQYNANNLNINSKFHQFGQYKEIKTNPFLPLCVTEIDEDLQNKVSYLNAFLTMYNSCYILYVVIGTKIGGVLYLLYASVEGNTRHITNFKLRVSSEVNIDHVSRKESINENIYIFLKDKYIRQYNMAEITYIKIFEDNKNQVFIIITSLDGVISICKHTHNLQSKLLLNHLQWLPIIDIPLHGDPICVLETNSVFSWKNIHVPKEETEKIDKVTKITLDFTIEENKVKSNIIPYSHGNEETTIGISKVSATGDINIKELSFSCLIVSSNEWNRSKAYLWFIEPSEVYTLDIIAMIGNSSSLKCDEDHPDINHPLNNFDQVSWISTDRYNLLHFVGYNPETKTTIIVTWEINQKKTKLVGILYLPNLVVYNATWDYYRGGIILTAKYFKYDPVYSESNHVTHENIYATLSLRDDIAMQDIPLTIYLLPQIYILNSDLRVSPVEYLDTKTALQVLMPNLQSVNINKIYCTKDHLILDLLSGLLICNVEVGILED</sequence>
<gene>
    <name evidence="3" type="ORF">cand_016220</name>
</gene>
<evidence type="ECO:0000259" key="1">
    <source>
        <dbReference type="PROSITE" id="PS50197"/>
    </source>
</evidence>
<dbReference type="Pfam" id="PF25400">
    <property type="entry name" value="PH_FAN"/>
    <property type="match status" value="1"/>
</dbReference>
<feature type="domain" description="BEACH" evidence="1">
    <location>
        <begin position="338"/>
        <end position="640"/>
    </location>
</feature>
<dbReference type="GeneID" id="92365807"/>
<dbReference type="InterPro" id="IPR000409">
    <property type="entry name" value="BEACH_dom"/>
</dbReference>
<dbReference type="CDD" id="cd06071">
    <property type="entry name" value="Beach"/>
    <property type="match status" value="1"/>
</dbReference>
<dbReference type="InterPro" id="IPR036372">
    <property type="entry name" value="BEACH_dom_sf"/>
</dbReference>
<dbReference type="VEuPathDB" id="CryptoDB:cand_016220"/>
<keyword evidence="4" id="KW-1185">Reference proteome</keyword>
<dbReference type="SUPFAM" id="SSF81837">
    <property type="entry name" value="BEACH domain"/>
    <property type="match status" value="1"/>
</dbReference>
<dbReference type="InterPro" id="IPR057496">
    <property type="entry name" value="FAN-like_PH"/>
</dbReference>
<dbReference type="PANTHER" id="PTHR13743">
    <property type="entry name" value="BEIGE/BEACH-RELATED"/>
    <property type="match status" value="1"/>
</dbReference>
<reference evidence="3 4" key="1">
    <citation type="submission" date="2016-10" db="EMBL/GenBank/DDBJ databases">
        <title>Reductive evolution of mitochondrial metabolism and differential evolution of invasion-related proteins in Cryptosporidium.</title>
        <authorList>
            <person name="Liu S."/>
            <person name="Roellig D.M."/>
            <person name="Guo Y."/>
            <person name="Li N."/>
            <person name="Frace M.A."/>
            <person name="Tang K."/>
            <person name="Zhang L."/>
            <person name="Feng Y."/>
            <person name="Xiao L."/>
        </authorList>
    </citation>
    <scope>NUCLEOTIDE SEQUENCE [LARGE SCALE GENOMIC DNA]</scope>
    <source>
        <strain evidence="3">30847</strain>
    </source>
</reference>
<proteinExistence type="predicted"/>
<dbReference type="SMART" id="SM01026">
    <property type="entry name" value="Beach"/>
    <property type="match status" value="1"/>
</dbReference>
<dbReference type="OrthoDB" id="26681at2759"/>
<dbReference type="InterPro" id="IPR023362">
    <property type="entry name" value="PH-BEACH_dom"/>
</dbReference>
<dbReference type="Gene3D" id="1.10.1540.10">
    <property type="entry name" value="BEACH domain"/>
    <property type="match status" value="1"/>
</dbReference>
<dbReference type="Pfam" id="PF02138">
    <property type="entry name" value="Beach"/>
    <property type="match status" value="1"/>
</dbReference>
<dbReference type="PROSITE" id="PS51783">
    <property type="entry name" value="PH_BEACH"/>
    <property type="match status" value="1"/>
</dbReference>
<name>A0A1J4MTG5_9CRYT</name>
<dbReference type="PROSITE" id="PS50197">
    <property type="entry name" value="BEACH"/>
    <property type="match status" value="1"/>
</dbReference>
<dbReference type="PANTHER" id="PTHR13743:SF123">
    <property type="entry name" value="PROTEIN FAN"/>
    <property type="match status" value="1"/>
</dbReference>
<dbReference type="SUPFAM" id="SSF50729">
    <property type="entry name" value="PH domain-like"/>
    <property type="match status" value="1"/>
</dbReference>
<dbReference type="Proteomes" id="UP000186804">
    <property type="component" value="Unassembled WGS sequence"/>
</dbReference>
<dbReference type="InterPro" id="IPR050865">
    <property type="entry name" value="BEACH_Domain"/>
</dbReference>
<dbReference type="RefSeq" id="XP_067069308.1">
    <property type="nucleotide sequence ID" value="XM_067211856.1"/>
</dbReference>